<accession>A0AAE3RCD8</accession>
<feature type="compositionally biased region" description="Basic and acidic residues" evidence="1">
    <location>
        <begin position="122"/>
        <end position="132"/>
    </location>
</feature>
<name>A0AAE3RCD8_9BACT</name>
<dbReference type="AlphaFoldDB" id="A0AAE3RCD8"/>
<sequence length="132" mass="14481">MSKSKKQLIKPSKEPSLKKQLTTQLAVTIFEFLENSLNKAADKKKGIVKPEKLKKLTRKASKKAIKQLRKAQESQKKVLGKTNAAKIKQGADTAVPTVKETTKTPSTKISAKTTQKAVTKPLTDKVVSEPAQ</sequence>
<dbReference type="Proteomes" id="UP001232063">
    <property type="component" value="Unassembled WGS sequence"/>
</dbReference>
<evidence type="ECO:0000313" key="3">
    <source>
        <dbReference type="Proteomes" id="UP001232063"/>
    </source>
</evidence>
<protein>
    <submittedName>
        <fullName evidence="2">Uncharacterized protein</fullName>
    </submittedName>
</protein>
<feature type="compositionally biased region" description="Polar residues" evidence="1">
    <location>
        <begin position="103"/>
        <end position="117"/>
    </location>
</feature>
<dbReference type="EMBL" id="JASJOU010000018">
    <property type="protein sequence ID" value="MDJ1505857.1"/>
    <property type="molecule type" value="Genomic_DNA"/>
</dbReference>
<comment type="caution">
    <text evidence="2">The sequence shown here is derived from an EMBL/GenBank/DDBJ whole genome shotgun (WGS) entry which is preliminary data.</text>
</comment>
<reference evidence="2" key="1">
    <citation type="submission" date="2023-05" db="EMBL/GenBank/DDBJ databases">
        <authorList>
            <person name="Zhang X."/>
        </authorList>
    </citation>
    <scope>NUCLEOTIDE SEQUENCE</scope>
    <source>
        <strain evidence="2">BD1B2-1</strain>
    </source>
</reference>
<evidence type="ECO:0000256" key="1">
    <source>
        <dbReference type="SAM" id="MobiDB-lite"/>
    </source>
</evidence>
<feature type="region of interest" description="Disordered" evidence="1">
    <location>
        <begin position="90"/>
        <end position="132"/>
    </location>
</feature>
<proteinExistence type="predicted"/>
<evidence type="ECO:0000313" key="2">
    <source>
        <dbReference type="EMBL" id="MDJ1505857.1"/>
    </source>
</evidence>
<gene>
    <name evidence="2" type="ORF">QNI22_34690</name>
</gene>
<keyword evidence="3" id="KW-1185">Reference proteome</keyword>
<organism evidence="2 3">
    <name type="scientific">Xanthocytophaga agilis</name>
    <dbReference type="NCBI Taxonomy" id="3048010"/>
    <lineage>
        <taxon>Bacteria</taxon>
        <taxon>Pseudomonadati</taxon>
        <taxon>Bacteroidota</taxon>
        <taxon>Cytophagia</taxon>
        <taxon>Cytophagales</taxon>
        <taxon>Rhodocytophagaceae</taxon>
        <taxon>Xanthocytophaga</taxon>
    </lineage>
</organism>
<dbReference type="RefSeq" id="WP_314518354.1">
    <property type="nucleotide sequence ID" value="NZ_JASJOU010000018.1"/>
</dbReference>